<reference evidence="1 2" key="1">
    <citation type="journal article" date="2016" name="Nat. Commun.">
        <title>Extremotolerant tardigrade genome and improved radiotolerance of human cultured cells by tardigrade-unique protein.</title>
        <authorList>
            <person name="Hashimoto T."/>
            <person name="Horikawa D.D."/>
            <person name="Saito Y."/>
            <person name="Kuwahara H."/>
            <person name="Kozuka-Hata H."/>
            <person name="Shin-I T."/>
            <person name="Minakuchi Y."/>
            <person name="Ohishi K."/>
            <person name="Motoyama A."/>
            <person name="Aizu T."/>
            <person name="Enomoto A."/>
            <person name="Kondo K."/>
            <person name="Tanaka S."/>
            <person name="Hara Y."/>
            <person name="Koshikawa S."/>
            <person name="Sagara H."/>
            <person name="Miura T."/>
            <person name="Yokobori S."/>
            <person name="Miyagawa K."/>
            <person name="Suzuki Y."/>
            <person name="Kubo T."/>
            <person name="Oyama M."/>
            <person name="Kohara Y."/>
            <person name="Fujiyama A."/>
            <person name="Arakawa K."/>
            <person name="Katayama T."/>
            <person name="Toyoda A."/>
            <person name="Kunieda T."/>
        </authorList>
    </citation>
    <scope>NUCLEOTIDE SEQUENCE [LARGE SCALE GENOMIC DNA]</scope>
    <source>
        <strain evidence="1 2">YOKOZUNA-1</strain>
    </source>
</reference>
<organism evidence="1 2">
    <name type="scientific">Ramazzottius varieornatus</name>
    <name type="common">Water bear</name>
    <name type="synonym">Tardigrade</name>
    <dbReference type="NCBI Taxonomy" id="947166"/>
    <lineage>
        <taxon>Eukaryota</taxon>
        <taxon>Metazoa</taxon>
        <taxon>Ecdysozoa</taxon>
        <taxon>Tardigrada</taxon>
        <taxon>Eutardigrada</taxon>
        <taxon>Parachela</taxon>
        <taxon>Hypsibioidea</taxon>
        <taxon>Ramazzottiidae</taxon>
        <taxon>Ramazzottius</taxon>
    </lineage>
</organism>
<evidence type="ECO:0000313" key="1">
    <source>
        <dbReference type="EMBL" id="GAU98654.1"/>
    </source>
</evidence>
<keyword evidence="2" id="KW-1185">Reference proteome</keyword>
<proteinExistence type="predicted"/>
<dbReference type="Proteomes" id="UP000186922">
    <property type="component" value="Unassembled WGS sequence"/>
</dbReference>
<comment type="caution">
    <text evidence="1">The sequence shown here is derived from an EMBL/GenBank/DDBJ whole genome shotgun (WGS) entry which is preliminary data.</text>
</comment>
<sequence>MTSFEKVNSKMDCLHKVQRMEPMIPDPVKILETLGNLHDQAHGTTKPPSFAHDGMKCERFQEACCAKLLESLAQDRKVHEESLCTVHQLNGCSCDIHVP</sequence>
<accession>A0A1D1VAJ9</accession>
<protein>
    <submittedName>
        <fullName evidence="1">Uncharacterized protein</fullName>
    </submittedName>
</protein>
<evidence type="ECO:0000313" key="2">
    <source>
        <dbReference type="Proteomes" id="UP000186922"/>
    </source>
</evidence>
<gene>
    <name evidence="1" type="primary">RvY_09773-1</name>
    <name evidence="1" type="synonym">RvY_09773.1</name>
    <name evidence="1" type="ORF">RvY_09773</name>
</gene>
<dbReference type="EMBL" id="BDGG01000004">
    <property type="protein sequence ID" value="GAU98654.1"/>
    <property type="molecule type" value="Genomic_DNA"/>
</dbReference>
<name>A0A1D1VAJ9_RAMVA</name>
<dbReference type="AlphaFoldDB" id="A0A1D1VAJ9"/>